<dbReference type="Proteomes" id="UP001500124">
    <property type="component" value="Unassembled WGS sequence"/>
</dbReference>
<comment type="caution">
    <text evidence="2">The sequence shown here is derived from an EMBL/GenBank/DDBJ whole genome shotgun (WGS) entry which is preliminary data.</text>
</comment>
<accession>A0ABP9L4Y0</accession>
<sequence length="205" mass="22417">MGVGRPQPGAAVQQDADERRLPRRHRAHHGGQQPGAQRAQHGHREDREADLAGQRARREGDARAVGPAPALHGQRPGGDQRRSSQHGPLRPAALQQRDEDGHGHRRAAHEDARHGRFGAPLGGQDRQVEADHAHRRQQRQPGPLARLQRPQPRPRLPPDQRQEQQAGQAVTQELAARVRVVAEDAVGGEGPSDEDAGERGEQRAA</sequence>
<feature type="region of interest" description="Disordered" evidence="1">
    <location>
        <begin position="1"/>
        <end position="205"/>
    </location>
</feature>
<name>A0ABP9L4Y0_9ACTN</name>
<evidence type="ECO:0000313" key="2">
    <source>
        <dbReference type="EMBL" id="GAA5069336.1"/>
    </source>
</evidence>
<organism evidence="2 3">
    <name type="scientific">Streptomyces similanensis</name>
    <dbReference type="NCBI Taxonomy" id="1274988"/>
    <lineage>
        <taxon>Bacteria</taxon>
        <taxon>Bacillati</taxon>
        <taxon>Actinomycetota</taxon>
        <taxon>Actinomycetes</taxon>
        <taxon>Kitasatosporales</taxon>
        <taxon>Streptomycetaceae</taxon>
        <taxon>Streptomyces</taxon>
    </lineage>
</organism>
<evidence type="ECO:0000256" key="1">
    <source>
        <dbReference type="SAM" id="MobiDB-lite"/>
    </source>
</evidence>
<feature type="compositionally biased region" description="Low complexity" evidence="1">
    <location>
        <begin position="139"/>
        <end position="150"/>
    </location>
</feature>
<feature type="compositionally biased region" description="Low complexity" evidence="1">
    <location>
        <begin position="175"/>
        <end position="185"/>
    </location>
</feature>
<proteinExistence type="predicted"/>
<evidence type="ECO:0000313" key="3">
    <source>
        <dbReference type="Proteomes" id="UP001500124"/>
    </source>
</evidence>
<reference evidence="3" key="1">
    <citation type="journal article" date="2019" name="Int. J. Syst. Evol. Microbiol.">
        <title>The Global Catalogue of Microorganisms (GCM) 10K type strain sequencing project: providing services to taxonomists for standard genome sequencing and annotation.</title>
        <authorList>
            <consortium name="The Broad Institute Genomics Platform"/>
            <consortium name="The Broad Institute Genome Sequencing Center for Infectious Disease"/>
            <person name="Wu L."/>
            <person name="Ma J."/>
        </authorList>
    </citation>
    <scope>NUCLEOTIDE SEQUENCE [LARGE SCALE GENOMIC DNA]</scope>
    <source>
        <strain evidence="3">JCM 18410</strain>
    </source>
</reference>
<feature type="compositionally biased region" description="Basic and acidic residues" evidence="1">
    <location>
        <begin position="96"/>
        <end position="114"/>
    </location>
</feature>
<protein>
    <submittedName>
        <fullName evidence="2">Uncharacterized protein</fullName>
    </submittedName>
</protein>
<gene>
    <name evidence="2" type="ORF">GCM10023336_53310</name>
</gene>
<keyword evidence="3" id="KW-1185">Reference proteome</keyword>
<feature type="compositionally biased region" description="Basic and acidic residues" evidence="1">
    <location>
        <begin position="42"/>
        <end position="62"/>
    </location>
</feature>
<dbReference type="EMBL" id="BAABKC010000084">
    <property type="protein sequence ID" value="GAA5069336.1"/>
    <property type="molecule type" value="Genomic_DNA"/>
</dbReference>